<dbReference type="Gene3D" id="1.10.10.60">
    <property type="entry name" value="Homeodomain-like"/>
    <property type="match status" value="1"/>
</dbReference>
<keyword evidence="3" id="KW-1185">Reference proteome</keyword>
<feature type="compositionally biased region" description="Gly residues" evidence="1">
    <location>
        <begin position="214"/>
        <end position="224"/>
    </location>
</feature>
<feature type="compositionally biased region" description="Low complexity" evidence="1">
    <location>
        <begin position="225"/>
        <end position="235"/>
    </location>
</feature>
<reference evidence="2 3" key="1">
    <citation type="journal article" date="2008" name="BMC Genomics">
        <title>Complete genome of Phenylobacterium zucineum - a novel facultative intracellular bacterium isolated from human erythroleukemia cell line K562.</title>
        <authorList>
            <person name="Luo Y."/>
            <person name="Xu X."/>
            <person name="Ding Z."/>
            <person name="Liu Z."/>
            <person name="Zhang B."/>
            <person name="Yan Z."/>
            <person name="Sun J."/>
            <person name="Hu S."/>
            <person name="Hu X."/>
        </authorList>
    </citation>
    <scope>NUCLEOTIDE SEQUENCE [LARGE SCALE GENOMIC DNA]</scope>
    <source>
        <strain evidence="2 3">HLK1</strain>
    </source>
</reference>
<evidence type="ECO:0000256" key="1">
    <source>
        <dbReference type="SAM" id="MobiDB-lite"/>
    </source>
</evidence>
<dbReference type="AlphaFoldDB" id="B4RF19"/>
<organism evidence="2 3">
    <name type="scientific">Phenylobacterium zucineum (strain HLK1)</name>
    <dbReference type="NCBI Taxonomy" id="450851"/>
    <lineage>
        <taxon>Bacteria</taxon>
        <taxon>Pseudomonadati</taxon>
        <taxon>Pseudomonadota</taxon>
        <taxon>Alphaproteobacteria</taxon>
        <taxon>Caulobacterales</taxon>
        <taxon>Caulobacteraceae</taxon>
        <taxon>Phenylobacterium</taxon>
    </lineage>
</organism>
<dbReference type="KEGG" id="pzu:PHZ_c0593"/>
<dbReference type="Pfam" id="PF20901">
    <property type="entry name" value="Sf6_terminase"/>
    <property type="match status" value="1"/>
</dbReference>
<dbReference type="EMBL" id="CP000747">
    <property type="protein sequence ID" value="ACG77007.1"/>
    <property type="molecule type" value="Genomic_DNA"/>
</dbReference>
<proteinExistence type="predicted"/>
<dbReference type="HOGENOM" id="CLU_1123713_0_0_5"/>
<feature type="compositionally biased region" description="Basic and acidic residues" evidence="1">
    <location>
        <begin position="236"/>
        <end position="247"/>
    </location>
</feature>
<gene>
    <name evidence="2" type="ordered locus">PHZ_c0593</name>
</gene>
<evidence type="ECO:0000313" key="2">
    <source>
        <dbReference type="EMBL" id="ACG77007.1"/>
    </source>
</evidence>
<sequence>MPSRNTFRRWANERPTLGLRLERARREAGRMGTGGMTTYCPVVANEIYTRLCAGESLSAICRDRDMPANSTVNLWRRDVPEFAEAMRMARQAQAEAFCDTGWELAMGATPETAYLTHVRLGQLRWMAAVWSPRTHARLKPAEPEEAPETQRLILKHFRLEEREDGAMRVVTYQPDADRCVPVRVGEGPWSFPPGLMKKGRWPHGGAGALPAPGAGLGAGPGAGPESGPESGPGSEAAERPHDPEGWT</sequence>
<dbReference type="InterPro" id="IPR048683">
    <property type="entry name" value="Sf6_terminase"/>
</dbReference>
<evidence type="ECO:0000313" key="3">
    <source>
        <dbReference type="Proteomes" id="UP000001868"/>
    </source>
</evidence>
<name>B4RF19_PHEZH</name>
<dbReference type="Proteomes" id="UP000001868">
    <property type="component" value="Chromosome"/>
</dbReference>
<accession>B4RF19</accession>
<feature type="region of interest" description="Disordered" evidence="1">
    <location>
        <begin position="197"/>
        <end position="247"/>
    </location>
</feature>
<protein>
    <submittedName>
        <fullName evidence="2">Uncharacterized protein</fullName>
    </submittedName>
</protein>